<dbReference type="STRING" id="246404.A0A507FJK3"/>
<feature type="region of interest" description="Disordered" evidence="1">
    <location>
        <begin position="1015"/>
        <end position="1035"/>
    </location>
</feature>
<reference evidence="4 5" key="1">
    <citation type="journal article" date="2019" name="Sci. Rep.">
        <title>Comparative genomics of chytrid fungi reveal insights into the obligate biotrophic and pathogenic lifestyle of Synchytrium endobioticum.</title>
        <authorList>
            <person name="van de Vossenberg B.T.L.H."/>
            <person name="Warris S."/>
            <person name="Nguyen H.D.T."/>
            <person name="van Gent-Pelzer M.P.E."/>
            <person name="Joly D.L."/>
            <person name="van de Geest H.C."/>
            <person name="Bonants P.J.M."/>
            <person name="Smith D.S."/>
            <person name="Levesque C.A."/>
            <person name="van der Lee T.A.J."/>
        </authorList>
    </citation>
    <scope>NUCLEOTIDE SEQUENCE [LARGE SCALE GENOMIC DNA]</scope>
    <source>
        <strain evidence="4 5">CBS 675.73</strain>
    </source>
</reference>
<feature type="compositionally biased region" description="Polar residues" evidence="1">
    <location>
        <begin position="530"/>
        <end position="561"/>
    </location>
</feature>
<dbReference type="InterPro" id="IPR007714">
    <property type="entry name" value="CFA20_dom"/>
</dbReference>
<feature type="compositionally biased region" description="Acidic residues" evidence="1">
    <location>
        <begin position="397"/>
        <end position="407"/>
    </location>
</feature>
<evidence type="ECO:0000259" key="2">
    <source>
        <dbReference type="Pfam" id="PF05018"/>
    </source>
</evidence>
<feature type="compositionally biased region" description="Acidic residues" evidence="1">
    <location>
        <begin position="701"/>
        <end position="713"/>
    </location>
</feature>
<evidence type="ECO:0008006" key="6">
    <source>
        <dbReference type="Google" id="ProtNLM"/>
    </source>
</evidence>
<dbReference type="AlphaFoldDB" id="A0A507FJK3"/>
<organism evidence="4 5">
    <name type="scientific">Chytriomyces confervae</name>
    <dbReference type="NCBI Taxonomy" id="246404"/>
    <lineage>
        <taxon>Eukaryota</taxon>
        <taxon>Fungi</taxon>
        <taxon>Fungi incertae sedis</taxon>
        <taxon>Chytridiomycota</taxon>
        <taxon>Chytridiomycota incertae sedis</taxon>
        <taxon>Chytridiomycetes</taxon>
        <taxon>Chytridiales</taxon>
        <taxon>Chytriomycetaceae</taxon>
        <taxon>Chytriomyces</taxon>
    </lineage>
</organism>
<dbReference type="InterPro" id="IPR041591">
    <property type="entry name" value="OCRE"/>
</dbReference>
<feature type="region of interest" description="Disordered" evidence="1">
    <location>
        <begin position="684"/>
        <end position="722"/>
    </location>
</feature>
<feature type="compositionally biased region" description="Basic and acidic residues" evidence="1">
    <location>
        <begin position="684"/>
        <end position="700"/>
    </location>
</feature>
<proteinExistence type="predicted"/>
<feature type="compositionally biased region" description="Basic residues" evidence="1">
    <location>
        <begin position="283"/>
        <end position="292"/>
    </location>
</feature>
<feature type="compositionally biased region" description="Low complexity" evidence="1">
    <location>
        <begin position="384"/>
        <end position="396"/>
    </location>
</feature>
<feature type="domain" description="OCRE" evidence="3">
    <location>
        <begin position="999"/>
        <end position="1034"/>
    </location>
</feature>
<feature type="compositionally biased region" description="Acidic residues" evidence="1">
    <location>
        <begin position="1024"/>
        <end position="1035"/>
    </location>
</feature>
<feature type="compositionally biased region" description="Acidic residues" evidence="1">
    <location>
        <begin position="340"/>
        <end position="351"/>
    </location>
</feature>
<dbReference type="Pfam" id="PF17780">
    <property type="entry name" value="OCRE"/>
    <property type="match status" value="1"/>
</dbReference>
<feature type="region of interest" description="Disordered" evidence="1">
    <location>
        <begin position="503"/>
        <end position="585"/>
    </location>
</feature>
<feature type="region of interest" description="Disordered" evidence="1">
    <location>
        <begin position="942"/>
        <end position="962"/>
    </location>
</feature>
<feature type="region of interest" description="Disordered" evidence="1">
    <location>
        <begin position="607"/>
        <end position="630"/>
    </location>
</feature>
<protein>
    <recommendedName>
        <fullName evidence="6">CFA20 domain-containing protein</fullName>
    </recommendedName>
</protein>
<dbReference type="OrthoDB" id="10261083at2759"/>
<evidence type="ECO:0000256" key="1">
    <source>
        <dbReference type="SAM" id="MobiDB-lite"/>
    </source>
</evidence>
<dbReference type="EMBL" id="QEAP01000046">
    <property type="protein sequence ID" value="TPX76453.1"/>
    <property type="molecule type" value="Genomic_DNA"/>
</dbReference>
<dbReference type="PANTHER" id="PTHR12458">
    <property type="entry name" value="ORF PROTEIN"/>
    <property type="match status" value="1"/>
</dbReference>
<dbReference type="Pfam" id="PF05018">
    <property type="entry name" value="CFA20_dom"/>
    <property type="match status" value="1"/>
</dbReference>
<keyword evidence="5" id="KW-1185">Reference proteome</keyword>
<dbReference type="InterPro" id="IPR040441">
    <property type="entry name" value="CFA20/CFAP20DC"/>
</dbReference>
<feature type="compositionally biased region" description="Low complexity" evidence="1">
    <location>
        <begin position="300"/>
        <end position="318"/>
    </location>
</feature>
<sequence length="1035" mass="114135">MFKSAFQGGPCFEVFSCQGSTSSALMNWRIHNKQFVKKEYEKDVKGYCFTCEKSGKLTLPKDEKQSAYLIQPYLILQLYVGVAQHMSLEIWCDCVFSKQRVANFSNSVSDLNQSKRRFFLSTAARETKITALHVTLPIGFIKRGMWLNLCFDLLSLVGDSFKGQTFRCLDSISIAGNYRLRKVFTMKLPPPDTTDDYDLYDDSMEATLGLDCIPRHMQYGVGIDNTTQIINLHRIKAAEKMELRRALDESVRGACPQKGCDAHNLPRIAFGSRPASEIISAKKPVKRARSAKSKKDDDISLVSKSSSRASLHSRNSQSPPHAVVKLPPIFEAKSSTQTNEDPESATEDEGFEAAPIREIEECLETLNTGAMGQPLDEDQEPELPSESLPESLPQEELPSEDITDETEPLNMDVSSPGIVTPVEKYQAPPVDEYSAEESTLDKDIEAFFKAQEVQQDNPETAEDEMESSSEIQLDAQYLQHGESNMDDIISALDQMIDEDRITYSADTDTTIPAGDDGNNSNSNSKELAINHNSETATSEKNVTESENTQVHKSNQSKSQTQRPKKDSTQIEAKTPAPDTHVDHSSNFEFRVANSVIHFKTTESLLSELRPTNDAPKLSIRSKPRRTKSESLPVDMLHANAESQAQTKVGVSVDSVALKKLKKKPAKKNPIASVGRSLQLNRTGAETRSHSHAVVDHKNPADEGEDVPMSEPDAEAPNMGTSTSTISIESADEPISAAPVPESSHLPKELTTENETIQMPREITEPEISTSVSTRPPSPPPAILAPTITEFERPGSESVMPIQDIMPDVGQSRTVSSEINKKLIARCEAMNTALLERADSPEDLIHEMADAEVSGCEMEDSLVPQVSKQETHTTSAAMKLSENRTSEEIPVSVPQDLVLTDSVCDPLEKEKNQNHAGLEITIDPLHVNVSANAVIVELSPAAETGAVPQSHPSEKSKRAPLDKMDPSKLLPVLKDEIAVTMDHFAAAAENLTVNITPEDDETLELMYDAETNSYFDPETGKYYEIEESDEEKEAVQ</sequence>
<evidence type="ECO:0000313" key="5">
    <source>
        <dbReference type="Proteomes" id="UP000320333"/>
    </source>
</evidence>
<dbReference type="Proteomes" id="UP000320333">
    <property type="component" value="Unassembled WGS sequence"/>
</dbReference>
<gene>
    <name evidence="4" type="ORF">CcCBS67573_g02270</name>
</gene>
<name>A0A507FJK3_9FUNG</name>
<feature type="domain" description="CFA20" evidence="2">
    <location>
        <begin position="1"/>
        <end position="187"/>
    </location>
</feature>
<feature type="region of interest" description="Disordered" evidence="1">
    <location>
        <begin position="370"/>
        <end position="438"/>
    </location>
</feature>
<evidence type="ECO:0000313" key="4">
    <source>
        <dbReference type="EMBL" id="TPX76453.1"/>
    </source>
</evidence>
<evidence type="ECO:0000259" key="3">
    <source>
        <dbReference type="Pfam" id="PF17780"/>
    </source>
</evidence>
<feature type="compositionally biased region" description="Basic and acidic residues" evidence="1">
    <location>
        <begin position="951"/>
        <end position="962"/>
    </location>
</feature>
<comment type="caution">
    <text evidence="4">The sequence shown here is derived from an EMBL/GenBank/DDBJ whole genome shotgun (WGS) entry which is preliminary data.</text>
</comment>
<accession>A0A507FJK3</accession>
<feature type="region of interest" description="Disordered" evidence="1">
    <location>
        <begin position="280"/>
        <end position="324"/>
    </location>
</feature>
<feature type="region of interest" description="Disordered" evidence="1">
    <location>
        <begin position="334"/>
        <end position="353"/>
    </location>
</feature>